<dbReference type="GO" id="GO:0007064">
    <property type="term" value="P:mitotic sister chromatid cohesion"/>
    <property type="evidence" value="ECO:0007669"/>
    <property type="project" value="TreeGrafter"/>
</dbReference>
<dbReference type="InterPro" id="IPR000182">
    <property type="entry name" value="GNAT_dom"/>
</dbReference>
<proteinExistence type="predicted"/>
<evidence type="ECO:0000313" key="4">
    <source>
        <dbReference type="EMBL" id="QBM86546.1"/>
    </source>
</evidence>
<keyword evidence="2" id="KW-0012">Acyltransferase</keyword>
<evidence type="ECO:0000256" key="1">
    <source>
        <dbReference type="ARBA" id="ARBA00022679"/>
    </source>
</evidence>
<evidence type="ECO:0000256" key="2">
    <source>
        <dbReference type="ARBA" id="ARBA00023315"/>
    </source>
</evidence>
<dbReference type="SUPFAM" id="SSF55729">
    <property type="entry name" value="Acyl-CoA N-acyltransferases (Nat)"/>
    <property type="match status" value="1"/>
</dbReference>
<organism evidence="4 5">
    <name type="scientific">Metschnikowia aff. pulcherrima</name>
    <dbReference type="NCBI Taxonomy" id="2163413"/>
    <lineage>
        <taxon>Eukaryota</taxon>
        <taxon>Fungi</taxon>
        <taxon>Dikarya</taxon>
        <taxon>Ascomycota</taxon>
        <taxon>Saccharomycotina</taxon>
        <taxon>Pichiomycetes</taxon>
        <taxon>Metschnikowiaceae</taxon>
        <taxon>Metschnikowia</taxon>
    </lineage>
</organism>
<dbReference type="GO" id="GO:0031415">
    <property type="term" value="C:NatA complex"/>
    <property type="evidence" value="ECO:0007669"/>
    <property type="project" value="TreeGrafter"/>
</dbReference>
<evidence type="ECO:0000259" key="3">
    <source>
        <dbReference type="PROSITE" id="PS51186"/>
    </source>
</evidence>
<dbReference type="PROSITE" id="PS51186">
    <property type="entry name" value="GNAT"/>
    <property type="match status" value="1"/>
</dbReference>
<name>A0A4P6XK82_9ASCO</name>
<protein>
    <submittedName>
        <fullName evidence="4">Acetyltransferase (GNAT) family protein</fullName>
    </submittedName>
</protein>
<reference evidence="5" key="1">
    <citation type="submission" date="2019-03" db="EMBL/GenBank/DDBJ databases">
        <title>Snf2 controls pulcherriminic acid biosynthesis and connects pigmentation and antifungal activity of the yeast Metschnikowia pulcherrima.</title>
        <authorList>
            <person name="Gore-Lloyd D."/>
            <person name="Sumann I."/>
            <person name="Brachmann A.O."/>
            <person name="Schneeberger K."/>
            <person name="Ortiz-Merino R.A."/>
            <person name="Moreno-Beltran M."/>
            <person name="Schlaefli M."/>
            <person name="Kirner P."/>
            <person name="Santos Kron A."/>
            <person name="Wolfe K.H."/>
            <person name="Piel J."/>
            <person name="Ahrens C.H."/>
            <person name="Henk D."/>
            <person name="Freimoser F.M."/>
        </authorList>
    </citation>
    <scope>NUCLEOTIDE SEQUENCE [LARGE SCALE GENOMIC DNA]</scope>
    <source>
        <strain evidence="5">APC 1.2</strain>
    </source>
</reference>
<sequence length="223" mass="25646">MYKPRTPRLTPNSALITSYESRSTVHLSDRDTEKVIQKFVNPLAKSYNIMGRSVITLDDLTRNNLGTFKKINEVSLPTSYPDSWYNESLDIAQVMKLAFYNELPVGAIKGRLFNSAHKLPTFEFATTANMNTKIVMNALYIESFAVLEAYRNQGVGSELLLWIISEAKERFVHEIFLHVHVRNEEAIKWYKKKGFVQKDDIVKDYYKEQGLPEPDAVILSISF</sequence>
<dbReference type="InterPro" id="IPR016181">
    <property type="entry name" value="Acyl_CoA_acyltransferase"/>
</dbReference>
<dbReference type="Gene3D" id="3.40.630.30">
    <property type="match status" value="1"/>
</dbReference>
<keyword evidence="5" id="KW-1185">Reference proteome</keyword>
<dbReference type="AlphaFoldDB" id="A0A4P6XK82"/>
<gene>
    <name evidence="4" type="primary">MPUL0A11910</name>
    <name evidence="4" type="ORF">METSCH_A11910</name>
</gene>
<dbReference type="STRING" id="2163413.A0A4P6XK82"/>
<dbReference type="Proteomes" id="UP000292447">
    <property type="component" value="Chromosome I"/>
</dbReference>
<evidence type="ECO:0000313" key="5">
    <source>
        <dbReference type="Proteomes" id="UP000292447"/>
    </source>
</evidence>
<dbReference type="PANTHER" id="PTHR42919">
    <property type="entry name" value="N-ALPHA-ACETYLTRANSFERASE"/>
    <property type="match status" value="1"/>
</dbReference>
<dbReference type="InterPro" id="IPR051556">
    <property type="entry name" value="N-term/lysine_N-AcTrnsfr"/>
</dbReference>
<dbReference type="PANTHER" id="PTHR42919:SF8">
    <property type="entry name" value="N-ALPHA-ACETYLTRANSFERASE 50"/>
    <property type="match status" value="1"/>
</dbReference>
<keyword evidence="1 4" id="KW-0808">Transferase</keyword>
<dbReference type="GO" id="GO:0016747">
    <property type="term" value="F:acyltransferase activity, transferring groups other than amino-acyl groups"/>
    <property type="evidence" value="ECO:0007669"/>
    <property type="project" value="InterPro"/>
</dbReference>
<accession>A0A4P6XK82</accession>
<feature type="domain" description="N-acetyltransferase" evidence="3">
    <location>
        <begin position="55"/>
        <end position="223"/>
    </location>
</feature>
<dbReference type="EMBL" id="CP034456">
    <property type="protein sequence ID" value="QBM86546.1"/>
    <property type="molecule type" value="Genomic_DNA"/>
</dbReference>
<dbReference type="Pfam" id="PF00583">
    <property type="entry name" value="Acetyltransf_1"/>
    <property type="match status" value="1"/>
</dbReference>
<dbReference type="CDD" id="cd04301">
    <property type="entry name" value="NAT_SF"/>
    <property type="match status" value="1"/>
</dbReference>